<keyword evidence="3" id="KW-1185">Reference proteome</keyword>
<dbReference type="eggNOG" id="COG4269">
    <property type="taxonomic scope" value="Bacteria"/>
</dbReference>
<dbReference type="KEGG" id="wsu:WS1538"/>
<evidence type="ECO:0000313" key="3">
    <source>
        <dbReference type="Proteomes" id="UP000000422"/>
    </source>
</evidence>
<dbReference type="AlphaFoldDB" id="Q7M8N1"/>
<feature type="transmembrane region" description="Helical" evidence="1">
    <location>
        <begin position="86"/>
        <end position="107"/>
    </location>
</feature>
<evidence type="ECO:0000313" key="2">
    <source>
        <dbReference type="EMBL" id="CAE10581.1"/>
    </source>
</evidence>
<feature type="transmembrane region" description="Helical" evidence="1">
    <location>
        <begin position="137"/>
        <end position="157"/>
    </location>
</feature>
<sequence>MSTRYPLNFTGKGSEYFKIWIVNIALSLITLGIYSAWAKVRTNRWFYGHTILDHQAFVYLATPMQILKGRLIAAAFFIAYVITSEILPLVGMGILLLILALSPWIIVRSLRFNALQSSYRGIRFGFVGSVSGAAKAFLLWPFVSLITLGLALPYAAYVQVKYLASNYTYGSVQCLYEGQSKPFWKLYIWVFALVALPLGLMMLGFFGLMASSAFEKGARASLLLVMIVLLYTLVPIAMAIIKTRVANLFYNHTQMGEARFHSTQRAREMLWIYFSNLFLVMVTLGLFTPFASVRIARYKALHLEVIAPDLESYSAKIQSDVGALGSEMSDFFDMDVGVG</sequence>
<keyword evidence="1" id="KW-1133">Transmembrane helix</keyword>
<keyword evidence="1" id="KW-0472">Membrane</keyword>
<dbReference type="HOGENOM" id="CLU_049287_0_0_7"/>
<feature type="transmembrane region" description="Helical" evidence="1">
    <location>
        <begin position="220"/>
        <end position="241"/>
    </location>
</feature>
<reference evidence="2 3" key="1">
    <citation type="journal article" date="2003" name="Proc. Natl. Acad. Sci. U.S.A.">
        <title>Complete genome sequence and analysis of Wolinella succinogenes.</title>
        <authorList>
            <person name="Baar C."/>
            <person name="Eppinger M."/>
            <person name="Raddatz G."/>
            <person name="Simon JM."/>
            <person name="Lanz C."/>
            <person name="Klimmek O."/>
            <person name="Nandakumar R."/>
            <person name="Gross R."/>
            <person name="Rosinus A."/>
            <person name="Keller H."/>
            <person name="Jagtap P."/>
            <person name="Linke B."/>
            <person name="Meyer F."/>
            <person name="Lederer H."/>
            <person name="Schuster S.C."/>
        </authorList>
    </citation>
    <scope>NUCLEOTIDE SEQUENCE [LARGE SCALE GENOMIC DNA]</scope>
    <source>
        <strain evidence="3">ATCC 29543 / DSM 1740 / CCUG 13145 / JCM 31913 / LMG 7466 / NCTC 11488 / FDC 602W</strain>
    </source>
</reference>
<feature type="transmembrane region" description="Helical" evidence="1">
    <location>
        <begin position="20"/>
        <end position="37"/>
    </location>
</feature>
<accession>Q7M8N1</accession>
<proteinExistence type="predicted"/>
<gene>
    <name evidence="2" type="ordered locus">WS1538</name>
</gene>
<organism evidence="3">
    <name type="scientific">Wolinella succinogenes (strain ATCC 29543 / DSM 1740 / CCUG 13145 / JCM 31913 / LMG 7466 / NCTC 11488 / FDC 602W)</name>
    <name type="common">Vibrio succinogenes</name>
    <dbReference type="NCBI Taxonomy" id="273121"/>
    <lineage>
        <taxon>Bacteria</taxon>
        <taxon>Pseudomonadati</taxon>
        <taxon>Campylobacterota</taxon>
        <taxon>Epsilonproteobacteria</taxon>
        <taxon>Campylobacterales</taxon>
        <taxon>Helicobacteraceae</taxon>
        <taxon>Wolinella</taxon>
    </lineage>
</organism>
<dbReference type="Pfam" id="PF05987">
    <property type="entry name" value="DUF898"/>
    <property type="match status" value="1"/>
</dbReference>
<dbReference type="EMBL" id="BX571661">
    <property type="protein sequence ID" value="CAE10581.1"/>
    <property type="molecule type" value="Genomic_DNA"/>
</dbReference>
<dbReference type="Proteomes" id="UP000000422">
    <property type="component" value="Chromosome"/>
</dbReference>
<feature type="transmembrane region" description="Helical" evidence="1">
    <location>
        <begin position="270"/>
        <end position="291"/>
    </location>
</feature>
<name>Q7M8N1_WOLSU</name>
<dbReference type="InterPro" id="IPR010295">
    <property type="entry name" value="DUF898"/>
</dbReference>
<feature type="transmembrane region" description="Helical" evidence="1">
    <location>
        <begin position="186"/>
        <end position="208"/>
    </location>
</feature>
<evidence type="ECO:0000256" key="1">
    <source>
        <dbReference type="SAM" id="Phobius"/>
    </source>
</evidence>
<feature type="transmembrane region" description="Helical" evidence="1">
    <location>
        <begin position="57"/>
        <end position="80"/>
    </location>
</feature>
<dbReference type="STRING" id="273121.WS1538"/>
<dbReference type="RefSeq" id="WP_011139365.1">
    <property type="nucleotide sequence ID" value="NC_005090.1"/>
</dbReference>
<protein>
    <submittedName>
        <fullName evidence="2">TRANSMEMBRANE PROTEIN</fullName>
    </submittedName>
</protein>
<keyword evidence="1 2" id="KW-0812">Transmembrane</keyword>